<reference evidence="1 2" key="1">
    <citation type="submission" date="2023-08" db="EMBL/GenBank/DDBJ databases">
        <authorList>
            <person name="Girao M."/>
            <person name="Carvalho M.F."/>
        </authorList>
    </citation>
    <scope>NUCLEOTIDE SEQUENCE [LARGE SCALE GENOMIC DNA]</scope>
    <source>
        <strain evidence="1 2">CC-R104</strain>
    </source>
</reference>
<dbReference type="EMBL" id="JAUZMZ010000027">
    <property type="protein sequence ID" value="MEE2031883.1"/>
    <property type="molecule type" value="Genomic_DNA"/>
</dbReference>
<name>A0ABU7JPC6_9NOCA</name>
<keyword evidence="2" id="KW-1185">Reference proteome</keyword>
<organism evidence="1 2">
    <name type="scientific">Rhodococcus chondri</name>
    <dbReference type="NCBI Taxonomy" id="3065941"/>
    <lineage>
        <taxon>Bacteria</taxon>
        <taxon>Bacillati</taxon>
        <taxon>Actinomycetota</taxon>
        <taxon>Actinomycetes</taxon>
        <taxon>Mycobacteriales</taxon>
        <taxon>Nocardiaceae</taxon>
        <taxon>Rhodococcus</taxon>
    </lineage>
</organism>
<evidence type="ECO:0000313" key="1">
    <source>
        <dbReference type="EMBL" id="MEE2031883.1"/>
    </source>
</evidence>
<evidence type="ECO:0000313" key="2">
    <source>
        <dbReference type="Proteomes" id="UP001331936"/>
    </source>
</evidence>
<protein>
    <submittedName>
        <fullName evidence="1">Lipase family protein</fullName>
    </submittedName>
</protein>
<proteinExistence type="predicted"/>
<gene>
    <name evidence="1" type="ORF">Q8814_07125</name>
</gene>
<sequence length="129" mass="13630">MPISSQLTQSGRELRDRIASACTNEILTSGAGPSIADGADPAVGMELLDNPPVREVLNDNSVEKLASIPNAPVYEWHSPTDVLIPLNSITTLHRYCGGGAYYTSGFSVAATIPARLPKNVPSPSEVPLM</sequence>
<comment type="caution">
    <text evidence="1">The sequence shown here is derived from an EMBL/GenBank/DDBJ whole genome shotgun (WGS) entry which is preliminary data.</text>
</comment>
<dbReference type="Proteomes" id="UP001331936">
    <property type="component" value="Unassembled WGS sequence"/>
</dbReference>
<accession>A0ABU7JPC6</accession>
<dbReference type="Pfam" id="PF03583">
    <property type="entry name" value="LIP"/>
    <property type="match status" value="1"/>
</dbReference>
<dbReference type="InterPro" id="IPR005152">
    <property type="entry name" value="Lipase_secreted"/>
</dbReference>
<dbReference type="RefSeq" id="WP_330151318.1">
    <property type="nucleotide sequence ID" value="NZ_JAUZMZ010000027.1"/>
</dbReference>